<dbReference type="InterPro" id="IPR045773">
    <property type="entry name" value="DUF6226"/>
</dbReference>
<name>A0A9X4M4L7_9ACTN</name>
<sequence length="179" mass="19964">MEDLPDDAYGRITNTQRYAVLHTAAEELVSDLTARFACSVERGPGGAEHFPRPHVHPYRYIQFVPDARDAAPIVFGFSDFPRIFLRAGAWAFKGFPACGCDACDEDPEDLIDDLRDVVLAVTERGLAEQISGRLRSWRSTTWTTATRMGSSREALAGDVARELRSRPLQPPADGWQPWT</sequence>
<dbReference type="Pfam" id="PF19736">
    <property type="entry name" value="DUF6226"/>
    <property type="match status" value="1"/>
</dbReference>
<comment type="caution">
    <text evidence="1">The sequence shown here is derived from an EMBL/GenBank/DDBJ whole genome shotgun (WGS) entry which is preliminary data.</text>
</comment>
<evidence type="ECO:0000313" key="2">
    <source>
        <dbReference type="Proteomes" id="UP001152755"/>
    </source>
</evidence>
<protein>
    <submittedName>
        <fullName evidence="1">DUF6226 family protein</fullName>
    </submittedName>
</protein>
<dbReference type="EMBL" id="JANRHA010000003">
    <property type="protein sequence ID" value="MDG3014356.1"/>
    <property type="molecule type" value="Genomic_DNA"/>
</dbReference>
<accession>A0A9X4M4L7</accession>
<dbReference type="AlphaFoldDB" id="A0A9X4M4L7"/>
<proteinExistence type="predicted"/>
<gene>
    <name evidence="1" type="ORF">NVS88_07270</name>
</gene>
<reference evidence="1" key="1">
    <citation type="submission" date="2022-08" db="EMBL/GenBank/DDBJ databases">
        <title>Genome analysis of Corynebacteriales strain.</title>
        <authorList>
            <person name="Lee S.D."/>
        </authorList>
    </citation>
    <scope>NUCLEOTIDE SEQUENCE</scope>
    <source>
        <strain evidence="1">D3-21</strain>
    </source>
</reference>
<keyword evidence="2" id="KW-1185">Reference proteome</keyword>
<dbReference type="Proteomes" id="UP001152755">
    <property type="component" value="Unassembled WGS sequence"/>
</dbReference>
<dbReference type="RefSeq" id="WP_332519540.1">
    <property type="nucleotide sequence ID" value="NZ_JANRHA010000003.1"/>
</dbReference>
<organism evidence="1 2">
    <name type="scientific">Speluncibacter jeojiensis</name>
    <dbReference type="NCBI Taxonomy" id="2710754"/>
    <lineage>
        <taxon>Bacteria</taxon>
        <taxon>Bacillati</taxon>
        <taxon>Actinomycetota</taxon>
        <taxon>Actinomycetes</taxon>
        <taxon>Mycobacteriales</taxon>
        <taxon>Speluncibacteraceae</taxon>
        <taxon>Speluncibacter</taxon>
    </lineage>
</organism>
<evidence type="ECO:0000313" key="1">
    <source>
        <dbReference type="EMBL" id="MDG3014356.1"/>
    </source>
</evidence>